<evidence type="ECO:0000313" key="4">
    <source>
        <dbReference type="Proteomes" id="UP000182427"/>
    </source>
</evidence>
<organism evidence="3 4">
    <name type="scientific">Terriglobus roseus</name>
    <dbReference type="NCBI Taxonomy" id="392734"/>
    <lineage>
        <taxon>Bacteria</taxon>
        <taxon>Pseudomonadati</taxon>
        <taxon>Acidobacteriota</taxon>
        <taxon>Terriglobia</taxon>
        <taxon>Terriglobales</taxon>
        <taxon>Acidobacteriaceae</taxon>
        <taxon>Terriglobus</taxon>
    </lineage>
</organism>
<feature type="compositionally biased region" description="Low complexity" evidence="1">
    <location>
        <begin position="171"/>
        <end position="184"/>
    </location>
</feature>
<dbReference type="InterPro" id="IPR011047">
    <property type="entry name" value="Quinoprotein_ADH-like_sf"/>
</dbReference>
<name>A0A1G7R5P2_9BACT</name>
<feature type="signal peptide" evidence="2">
    <location>
        <begin position="1"/>
        <end position="19"/>
    </location>
</feature>
<keyword evidence="2" id="KW-0732">Signal</keyword>
<evidence type="ECO:0000256" key="2">
    <source>
        <dbReference type="SAM" id="SignalP"/>
    </source>
</evidence>
<dbReference type="SUPFAM" id="SSF50998">
    <property type="entry name" value="Quinoprotein alcohol dehydrogenase-like"/>
    <property type="match status" value="1"/>
</dbReference>
<dbReference type="InterPro" id="IPR015943">
    <property type="entry name" value="WD40/YVTN_repeat-like_dom_sf"/>
</dbReference>
<reference evidence="3 4" key="1">
    <citation type="submission" date="2016-10" db="EMBL/GenBank/DDBJ databases">
        <authorList>
            <person name="de Groot N.N."/>
        </authorList>
    </citation>
    <scope>NUCLEOTIDE SEQUENCE [LARGE SCALE GENOMIC DNA]</scope>
    <source>
        <strain evidence="3 4">GAS232</strain>
    </source>
</reference>
<dbReference type="Proteomes" id="UP000182427">
    <property type="component" value="Chromosome I"/>
</dbReference>
<feature type="chain" id="PRO_5009242563" description="PQQ-like domain-containing protein" evidence="2">
    <location>
        <begin position="20"/>
        <end position="538"/>
    </location>
</feature>
<protein>
    <recommendedName>
        <fullName evidence="5">PQQ-like domain-containing protein</fullName>
    </recommendedName>
</protein>
<dbReference type="OrthoDB" id="101946at2"/>
<dbReference type="EMBL" id="LT629690">
    <property type="protein sequence ID" value="SDG06015.1"/>
    <property type="molecule type" value="Genomic_DNA"/>
</dbReference>
<feature type="compositionally biased region" description="Gly residues" evidence="1">
    <location>
        <begin position="194"/>
        <end position="203"/>
    </location>
</feature>
<keyword evidence="4" id="KW-1185">Reference proteome</keyword>
<evidence type="ECO:0000256" key="1">
    <source>
        <dbReference type="SAM" id="MobiDB-lite"/>
    </source>
</evidence>
<sequence length="538" mass="55454">MKTFSGILLVATIAGTAHAQFSRTGPEWTTSAMDAQRSRSVPADVQITPETAKDFQLLWKVPVQNKGELSEPVQVNTFIAYTGFKALTVVGGTNAIFSVDYDLGRTYFDKHFTSTSKACPIALAGPIGRLTPLVPPPVTGTGRKGGYHSSVSAPGAGVNLGEVSRARPVAAPVPAPASTQTPAPANAPAPNGPAIGGASGPGGIPADNKPITGPVRTGPAPGTGLYKGSQPLFYVTTDGILHGISQGSFKELHKPAPFLPAGTGVASLIDVDDIIYASTANNCGPASDSVYALDVSHPVVSGMDPNSPQPAPTKWQSSTGPIVGIPAFTESGILNVATPKAIAQLEPKTLTHRLDIPAPTGTTFTSQPVIFRDESSKEQLAITTADGRIHVLSATAAAGTPDITSATENNFKPNALTTFESEGTRYLLATDTTATTGTIHAYKLTSTALEPAWTSATINTPSAPIAISGVVFVLSKGTHKTNATLYALDATTGKPLWNSGTQITSPVTTSALSFSPGQITFATADNTIYAFGLKIPTQ</sequence>
<evidence type="ECO:0008006" key="5">
    <source>
        <dbReference type="Google" id="ProtNLM"/>
    </source>
</evidence>
<dbReference type="Gene3D" id="2.130.10.10">
    <property type="entry name" value="YVTN repeat-like/Quinoprotein amine dehydrogenase"/>
    <property type="match status" value="1"/>
</dbReference>
<evidence type="ECO:0000313" key="3">
    <source>
        <dbReference type="EMBL" id="SDG06015.1"/>
    </source>
</evidence>
<feature type="region of interest" description="Disordered" evidence="1">
    <location>
        <begin position="171"/>
        <end position="216"/>
    </location>
</feature>
<gene>
    <name evidence="3" type="ORF">SAMN05444167_4142</name>
</gene>
<accession>A0A1G7R5P2</accession>
<dbReference type="RefSeq" id="WP_083346815.1">
    <property type="nucleotide sequence ID" value="NZ_LT629690.1"/>
</dbReference>
<proteinExistence type="predicted"/>
<dbReference type="AlphaFoldDB" id="A0A1G7R5P2"/>